<name>A0A398BRL9_9RHOB</name>
<evidence type="ECO:0000259" key="1">
    <source>
        <dbReference type="Pfam" id="PF06568"/>
    </source>
</evidence>
<dbReference type="Proteomes" id="UP000266649">
    <property type="component" value="Unassembled WGS sequence"/>
</dbReference>
<dbReference type="OrthoDB" id="8096613at2"/>
<organism evidence="2 3">
    <name type="scientific">Gemmobacter lutimaris</name>
    <dbReference type="NCBI Taxonomy" id="2306023"/>
    <lineage>
        <taxon>Bacteria</taxon>
        <taxon>Pseudomonadati</taxon>
        <taxon>Pseudomonadota</taxon>
        <taxon>Alphaproteobacteria</taxon>
        <taxon>Rhodobacterales</taxon>
        <taxon>Paracoccaceae</taxon>
        <taxon>Gemmobacter</taxon>
    </lineage>
</organism>
<proteinExistence type="predicted"/>
<reference evidence="2 3" key="1">
    <citation type="submission" date="2018-09" db="EMBL/GenBank/DDBJ databases">
        <title>Gemmobacter lutimaris sp. nov., a marine bacterium isolated from tidal flat.</title>
        <authorList>
            <person name="Lee D.W."/>
            <person name="Yoo Y."/>
            <person name="Kim J.-J."/>
            <person name="Kim B.S."/>
        </authorList>
    </citation>
    <scope>NUCLEOTIDE SEQUENCE [LARGE SCALE GENOMIC DNA]</scope>
    <source>
        <strain evidence="2 3">YJ-T1-11</strain>
    </source>
</reference>
<dbReference type="RefSeq" id="WP_119133903.1">
    <property type="nucleotide sequence ID" value="NZ_QXXQ01000002.1"/>
</dbReference>
<keyword evidence="3" id="KW-1185">Reference proteome</keyword>
<evidence type="ECO:0000313" key="3">
    <source>
        <dbReference type="Proteomes" id="UP000266649"/>
    </source>
</evidence>
<sequence length="72" mass="8264">MAHSHSLARAVPAARRPLLRRLFALAQLAHQRRALARLDNHLLRDIGLTRDMAEEEAQRAAWDVPAHWRTPL</sequence>
<accession>A0A398BRL9</accession>
<dbReference type="InterPro" id="IPR009506">
    <property type="entry name" value="YjiS-like"/>
</dbReference>
<feature type="domain" description="YjiS-like" evidence="1">
    <location>
        <begin position="18"/>
        <end position="54"/>
    </location>
</feature>
<dbReference type="AlphaFoldDB" id="A0A398BRL9"/>
<dbReference type="Pfam" id="PF06568">
    <property type="entry name" value="YjiS-like"/>
    <property type="match status" value="1"/>
</dbReference>
<dbReference type="EMBL" id="QXXQ01000002">
    <property type="protein sequence ID" value="RID93265.1"/>
    <property type="molecule type" value="Genomic_DNA"/>
</dbReference>
<gene>
    <name evidence="2" type="ORF">D2N39_06400</name>
</gene>
<protein>
    <submittedName>
        <fullName evidence="2">DUF1127 domain-containing protein</fullName>
    </submittedName>
</protein>
<comment type="caution">
    <text evidence="2">The sequence shown here is derived from an EMBL/GenBank/DDBJ whole genome shotgun (WGS) entry which is preliminary data.</text>
</comment>
<evidence type="ECO:0000313" key="2">
    <source>
        <dbReference type="EMBL" id="RID93265.1"/>
    </source>
</evidence>